<reference evidence="1" key="2">
    <citation type="journal article" date="2015" name="Fish Shellfish Immunol.">
        <title>Early steps in the European eel (Anguilla anguilla)-Vibrio vulnificus interaction in the gills: Role of the RtxA13 toxin.</title>
        <authorList>
            <person name="Callol A."/>
            <person name="Pajuelo D."/>
            <person name="Ebbesson L."/>
            <person name="Teles M."/>
            <person name="MacKenzie S."/>
            <person name="Amaro C."/>
        </authorList>
    </citation>
    <scope>NUCLEOTIDE SEQUENCE</scope>
</reference>
<sequence>MHYSPSLHVQCLLKSCLLSGQVFLMHRITSCMTKPKMYDSTKCAIKEETTP</sequence>
<accession>A0A0E9SFV7</accession>
<name>A0A0E9SFV7_ANGAN</name>
<organism evidence="1">
    <name type="scientific">Anguilla anguilla</name>
    <name type="common">European freshwater eel</name>
    <name type="synonym">Muraena anguilla</name>
    <dbReference type="NCBI Taxonomy" id="7936"/>
    <lineage>
        <taxon>Eukaryota</taxon>
        <taxon>Metazoa</taxon>
        <taxon>Chordata</taxon>
        <taxon>Craniata</taxon>
        <taxon>Vertebrata</taxon>
        <taxon>Euteleostomi</taxon>
        <taxon>Actinopterygii</taxon>
        <taxon>Neopterygii</taxon>
        <taxon>Teleostei</taxon>
        <taxon>Anguilliformes</taxon>
        <taxon>Anguillidae</taxon>
        <taxon>Anguilla</taxon>
    </lineage>
</organism>
<reference evidence="1" key="1">
    <citation type="submission" date="2014-11" db="EMBL/GenBank/DDBJ databases">
        <authorList>
            <person name="Amaro Gonzalez C."/>
        </authorList>
    </citation>
    <scope>NUCLEOTIDE SEQUENCE</scope>
</reference>
<evidence type="ECO:0000313" key="1">
    <source>
        <dbReference type="EMBL" id="JAH39570.1"/>
    </source>
</evidence>
<protein>
    <submittedName>
        <fullName evidence="1">Uncharacterized protein</fullName>
    </submittedName>
</protein>
<proteinExistence type="predicted"/>
<dbReference type="EMBL" id="GBXM01069007">
    <property type="protein sequence ID" value="JAH39570.1"/>
    <property type="molecule type" value="Transcribed_RNA"/>
</dbReference>
<dbReference type="AlphaFoldDB" id="A0A0E9SFV7"/>